<name>A0A7Y4KZ72_9ACTN</name>
<gene>
    <name evidence="4" type="ORF">HNR71_000760</name>
    <name evidence="5" type="ORF">HPO96_14185</name>
</gene>
<reference evidence="5 6" key="1">
    <citation type="submission" date="2020-05" db="EMBL/GenBank/DDBJ databases">
        <title>Genome sequence of Kribbella sandramycini ATCC 39419.</title>
        <authorList>
            <person name="Maclea K.S."/>
            <person name="Fair J.L."/>
        </authorList>
    </citation>
    <scope>NUCLEOTIDE SEQUENCE [LARGE SCALE GENOMIC DNA]</scope>
    <source>
        <strain evidence="5 6">ATCC 39419</strain>
    </source>
</reference>
<dbReference type="RefSeq" id="WP_171673907.1">
    <property type="nucleotide sequence ID" value="NZ_BAAAGT010000001.1"/>
</dbReference>
<sequence>MGDSALEFAVLAHLEDSALIGAELARRTGASERSVQEVLDVFVARALVHALPRPPQPTSYSLTVRGIAQLRDRSGATEEQRTREWRKAPLEEPVQRLADVPGQQPVVSFVDPQEIGALEHKLLEAMEHGDLSRIELARRLGVRGPKVQKLLDKLVSETFVARYPQDDLPTEYGLTEAGVGRLKLVRQFQQAPWSTLGQVTAAALTQRRRQPVIRREKDRLRLRLSDAERSACSAALAEQFSIGRLDTEELKRRSDRLYAATTRAELAVVFDGLPMPQLDEPTAPAPAGVPWRWVGFGIAVACSLPFLLIGYGLLTNPRDLDNILFGLFCAGGVLVWNYFAWTWARRGSRV</sequence>
<evidence type="ECO:0000313" key="6">
    <source>
        <dbReference type="Proteomes" id="UP000534306"/>
    </source>
</evidence>
<feature type="transmembrane region" description="Helical" evidence="2">
    <location>
        <begin position="291"/>
        <end position="311"/>
    </location>
</feature>
<reference evidence="4 7" key="2">
    <citation type="submission" date="2020-08" db="EMBL/GenBank/DDBJ databases">
        <title>Sequencing the genomes of 1000 actinobacteria strains.</title>
        <authorList>
            <person name="Klenk H.-P."/>
        </authorList>
    </citation>
    <scope>NUCLEOTIDE SEQUENCE [LARGE SCALE GENOMIC DNA]</scope>
    <source>
        <strain evidence="4 7">DSM 15626</strain>
    </source>
</reference>
<proteinExistence type="predicted"/>
<feature type="transmembrane region" description="Helical" evidence="2">
    <location>
        <begin position="323"/>
        <end position="344"/>
    </location>
</feature>
<accession>A0A7Y4KZ72</accession>
<protein>
    <submittedName>
        <fullName evidence="4">DNA-binding MarR family transcriptional regulator</fullName>
    </submittedName>
    <submittedName>
        <fullName evidence="5">DUF1707 domain-containing protein</fullName>
    </submittedName>
</protein>
<feature type="domain" description="DUF1707" evidence="3">
    <location>
        <begin position="222"/>
        <end position="274"/>
    </location>
</feature>
<keyword evidence="2" id="KW-1133">Transmembrane helix</keyword>
<evidence type="ECO:0000259" key="3">
    <source>
        <dbReference type="Pfam" id="PF08044"/>
    </source>
</evidence>
<evidence type="ECO:0000313" key="7">
    <source>
        <dbReference type="Proteomes" id="UP000553957"/>
    </source>
</evidence>
<dbReference type="SUPFAM" id="SSF46785">
    <property type="entry name" value="Winged helix' DNA-binding domain"/>
    <property type="match status" value="2"/>
</dbReference>
<dbReference type="InterPro" id="IPR036388">
    <property type="entry name" value="WH-like_DNA-bd_sf"/>
</dbReference>
<evidence type="ECO:0000313" key="4">
    <source>
        <dbReference type="EMBL" id="MBB6565123.1"/>
    </source>
</evidence>
<dbReference type="InterPro" id="IPR036390">
    <property type="entry name" value="WH_DNA-bd_sf"/>
</dbReference>
<keyword evidence="4" id="KW-0238">DNA-binding</keyword>
<dbReference type="InterPro" id="IPR012551">
    <property type="entry name" value="DUF1707_SHOCT-like"/>
</dbReference>
<dbReference type="EMBL" id="JACHKF010000001">
    <property type="protein sequence ID" value="MBB6565123.1"/>
    <property type="molecule type" value="Genomic_DNA"/>
</dbReference>
<dbReference type="EMBL" id="JABJRC010000003">
    <property type="protein sequence ID" value="NOL41392.1"/>
    <property type="molecule type" value="Genomic_DNA"/>
</dbReference>
<keyword evidence="6" id="KW-1185">Reference proteome</keyword>
<keyword evidence="2" id="KW-0472">Membrane</keyword>
<evidence type="ECO:0000313" key="5">
    <source>
        <dbReference type="EMBL" id="NOL41392.1"/>
    </source>
</evidence>
<dbReference type="Gene3D" id="1.10.10.10">
    <property type="entry name" value="Winged helix-like DNA-binding domain superfamily/Winged helix DNA-binding domain"/>
    <property type="match status" value="1"/>
</dbReference>
<feature type="region of interest" description="Disordered" evidence="1">
    <location>
        <begin position="71"/>
        <end position="92"/>
    </location>
</feature>
<comment type="caution">
    <text evidence="5">The sequence shown here is derived from an EMBL/GenBank/DDBJ whole genome shotgun (WGS) entry which is preliminary data.</text>
</comment>
<keyword evidence="2" id="KW-0812">Transmembrane</keyword>
<dbReference type="AlphaFoldDB" id="A0A7Y4KZ72"/>
<dbReference type="Proteomes" id="UP000553957">
    <property type="component" value="Unassembled WGS sequence"/>
</dbReference>
<dbReference type="Proteomes" id="UP000534306">
    <property type="component" value="Unassembled WGS sequence"/>
</dbReference>
<dbReference type="Pfam" id="PF08044">
    <property type="entry name" value="DUF1707"/>
    <property type="match status" value="1"/>
</dbReference>
<evidence type="ECO:0000256" key="2">
    <source>
        <dbReference type="SAM" id="Phobius"/>
    </source>
</evidence>
<organism evidence="5 6">
    <name type="scientific">Kribbella sandramycini</name>
    <dbReference type="NCBI Taxonomy" id="60450"/>
    <lineage>
        <taxon>Bacteria</taxon>
        <taxon>Bacillati</taxon>
        <taxon>Actinomycetota</taxon>
        <taxon>Actinomycetes</taxon>
        <taxon>Propionibacteriales</taxon>
        <taxon>Kribbellaceae</taxon>
        <taxon>Kribbella</taxon>
    </lineage>
</organism>
<dbReference type="GO" id="GO:0003677">
    <property type="term" value="F:DNA binding"/>
    <property type="evidence" value="ECO:0007669"/>
    <property type="project" value="UniProtKB-KW"/>
</dbReference>
<evidence type="ECO:0000256" key="1">
    <source>
        <dbReference type="SAM" id="MobiDB-lite"/>
    </source>
</evidence>